<evidence type="ECO:0000256" key="3">
    <source>
        <dbReference type="ARBA" id="ARBA00023242"/>
    </source>
</evidence>
<dbReference type="CDD" id="cd00067">
    <property type="entry name" value="GAL4"/>
    <property type="match status" value="1"/>
</dbReference>
<dbReference type="Pfam" id="PF00172">
    <property type="entry name" value="Zn_clus"/>
    <property type="match status" value="1"/>
</dbReference>
<reference evidence="6 7" key="1">
    <citation type="journal article" date="2016" name="Genome Biol. Evol.">
        <title>Divergent and convergent evolution of fungal pathogenicity.</title>
        <authorList>
            <person name="Shang Y."/>
            <person name="Xiao G."/>
            <person name="Zheng P."/>
            <person name="Cen K."/>
            <person name="Zhan S."/>
            <person name="Wang C."/>
        </authorList>
    </citation>
    <scope>NUCLEOTIDE SEQUENCE [LARGE SCALE GENOMIC DNA]</scope>
    <source>
        <strain evidence="6 7">RCEF 1005</strain>
    </source>
</reference>
<dbReference type="GO" id="GO:0008270">
    <property type="term" value="F:zinc ion binding"/>
    <property type="evidence" value="ECO:0007669"/>
    <property type="project" value="InterPro"/>
</dbReference>
<dbReference type="PROSITE" id="PS00463">
    <property type="entry name" value="ZN2_CY6_FUNGAL_1"/>
    <property type="match status" value="1"/>
</dbReference>
<dbReference type="PANTHER" id="PTHR31001:SF40">
    <property type="entry name" value="ZN(II)2CYS6 TRANSCRIPTION FACTOR (EUROFUNG)"/>
    <property type="match status" value="1"/>
</dbReference>
<dbReference type="Pfam" id="PF04082">
    <property type="entry name" value="Fungal_trans"/>
    <property type="match status" value="1"/>
</dbReference>
<dbReference type="GO" id="GO:0000981">
    <property type="term" value="F:DNA-binding transcription factor activity, RNA polymerase II-specific"/>
    <property type="evidence" value="ECO:0007669"/>
    <property type="project" value="InterPro"/>
</dbReference>
<dbReference type="SMART" id="SM00906">
    <property type="entry name" value="Fungal_trans"/>
    <property type="match status" value="1"/>
</dbReference>
<evidence type="ECO:0000256" key="1">
    <source>
        <dbReference type="ARBA" id="ARBA00004123"/>
    </source>
</evidence>
<evidence type="ECO:0000313" key="6">
    <source>
        <dbReference type="EMBL" id="OAA74694.1"/>
    </source>
</evidence>
<dbReference type="InterPro" id="IPR050613">
    <property type="entry name" value="Sec_Metabolite_Reg"/>
</dbReference>
<comment type="subcellular location">
    <subcellularLocation>
        <location evidence="1">Nucleus</location>
    </subcellularLocation>
</comment>
<keyword evidence="7" id="KW-1185">Reference proteome</keyword>
<feature type="domain" description="Zn(2)-C6 fungal-type" evidence="5">
    <location>
        <begin position="21"/>
        <end position="53"/>
    </location>
</feature>
<dbReference type="Proteomes" id="UP000076881">
    <property type="component" value="Unassembled WGS sequence"/>
</dbReference>
<dbReference type="SUPFAM" id="SSF57701">
    <property type="entry name" value="Zn2/Cys6 DNA-binding domain"/>
    <property type="match status" value="1"/>
</dbReference>
<dbReference type="InterPro" id="IPR007219">
    <property type="entry name" value="XnlR_reg_dom"/>
</dbReference>
<comment type="caution">
    <text evidence="6">The sequence shown here is derived from an EMBL/GenBank/DDBJ whole genome shotgun (WGS) entry which is preliminary data.</text>
</comment>
<dbReference type="GO" id="GO:0003677">
    <property type="term" value="F:DNA binding"/>
    <property type="evidence" value="ECO:0007669"/>
    <property type="project" value="InterPro"/>
</dbReference>
<dbReference type="SMART" id="SM00066">
    <property type="entry name" value="GAL4"/>
    <property type="match status" value="1"/>
</dbReference>
<dbReference type="PROSITE" id="PS50048">
    <property type="entry name" value="ZN2_CY6_FUNGAL_2"/>
    <property type="match status" value="1"/>
</dbReference>
<keyword evidence="2" id="KW-0479">Metal-binding</keyword>
<protein>
    <submittedName>
        <fullName evidence="6">Fungal transcriptional regulatory protein</fullName>
    </submittedName>
</protein>
<dbReference type="OrthoDB" id="4898680at2759"/>
<dbReference type="AlphaFoldDB" id="A0A162LRT3"/>
<feature type="region of interest" description="Disordered" evidence="4">
    <location>
        <begin position="65"/>
        <end position="90"/>
    </location>
</feature>
<evidence type="ECO:0000259" key="5">
    <source>
        <dbReference type="PROSITE" id="PS50048"/>
    </source>
</evidence>
<dbReference type="InterPro" id="IPR036864">
    <property type="entry name" value="Zn2-C6_fun-type_DNA-bd_sf"/>
</dbReference>
<dbReference type="InterPro" id="IPR001138">
    <property type="entry name" value="Zn2Cys6_DnaBD"/>
</dbReference>
<dbReference type="EMBL" id="AZHF01000006">
    <property type="protein sequence ID" value="OAA74694.1"/>
    <property type="molecule type" value="Genomic_DNA"/>
</dbReference>
<evidence type="ECO:0000313" key="7">
    <source>
        <dbReference type="Proteomes" id="UP000076881"/>
    </source>
</evidence>
<keyword evidence="3" id="KW-0539">Nucleus</keyword>
<accession>A0A162LRT3</accession>
<dbReference type="Gene3D" id="4.10.240.10">
    <property type="entry name" value="Zn(2)-C6 fungal-type DNA-binding domain"/>
    <property type="match status" value="1"/>
</dbReference>
<dbReference type="PANTHER" id="PTHR31001">
    <property type="entry name" value="UNCHARACTERIZED TRANSCRIPTIONAL REGULATORY PROTEIN"/>
    <property type="match status" value="1"/>
</dbReference>
<proteinExistence type="predicted"/>
<evidence type="ECO:0000256" key="2">
    <source>
        <dbReference type="ARBA" id="ARBA00022723"/>
    </source>
</evidence>
<name>A0A162LRT3_CORDF</name>
<evidence type="ECO:0000256" key="4">
    <source>
        <dbReference type="SAM" id="MobiDB-lite"/>
    </source>
</evidence>
<sequence>MPLSHGPMVAQQLRPNGSQAACDPCRARKVACDHARPSCSRCRSRSRGNECTYSANAMRKFKASDDALPTLGDGPSVALPPRPSKRPRPNTRLSYTTALEETQPNLRPIAHSTLYGYIFPIEKTVQDRQTIFGQLPRPVRETCLAVLRALPNQRDAQMVYLEGEFQAKGWLHLAAHRIIRWLQTVLAGSPSRSEQQTIEHVAEIISSNTSRPMRGPYVDWESWLNSFTGANTRWESIGLLWTHMEYVSDILDALIPRKLVWSDNNTSGQTAQFHVERCIRLARHFTDDSDLLADLYRRKSILISFVDGELGLPMWEAHGESVTYVMFLGLHASESSTPYTPTAWSENNRRLAAAIFVFDKIGVLLTGRPPLINHRYYTTPLPLDLRDEDLIAGSATLNKVITSLDERGWNTDGGLYPATVARARCMMVMIRDEVIEVTMSNGRNPSLENLVYHHLQILFCHSDQVVTNTFSRDLKDREYTLVAEFPTSLKYDPQDLERHQTDANLLYIKVITHLEHLQNLFFIDRLLIRCGYAIRDNLLETSLALASLALHIWIHKDQFADAAIQRSFEWIMLTYGAPAAGILCQEALGTGEHSKDPNISRATIIQQLSLVVGFFDWVRPSAPNATLCANCRNIIQQVLDQCLNTNEDTSGSTYPIWDFGDQPSFNFDLMDTFDWLRAAEQ</sequence>
<organism evidence="6 7">
    <name type="scientific">Akanthomyces lecanii RCEF 1005</name>
    <dbReference type="NCBI Taxonomy" id="1081108"/>
    <lineage>
        <taxon>Eukaryota</taxon>
        <taxon>Fungi</taxon>
        <taxon>Dikarya</taxon>
        <taxon>Ascomycota</taxon>
        <taxon>Pezizomycotina</taxon>
        <taxon>Sordariomycetes</taxon>
        <taxon>Hypocreomycetidae</taxon>
        <taxon>Hypocreales</taxon>
        <taxon>Cordycipitaceae</taxon>
        <taxon>Akanthomyces</taxon>
        <taxon>Cordyceps confragosa</taxon>
    </lineage>
</organism>
<dbReference type="GO" id="GO:0006351">
    <property type="term" value="P:DNA-templated transcription"/>
    <property type="evidence" value="ECO:0007669"/>
    <property type="project" value="InterPro"/>
</dbReference>
<dbReference type="CDD" id="cd12148">
    <property type="entry name" value="fungal_TF_MHR"/>
    <property type="match status" value="1"/>
</dbReference>
<gene>
    <name evidence="6" type="ORF">LEL_08275</name>
</gene>
<dbReference type="GO" id="GO:0005634">
    <property type="term" value="C:nucleus"/>
    <property type="evidence" value="ECO:0007669"/>
    <property type="project" value="UniProtKB-SubCell"/>
</dbReference>